<protein>
    <submittedName>
        <fullName evidence="6">Manganese ABC transporter ATP-binding protein</fullName>
    </submittedName>
</protein>
<gene>
    <name evidence="6" type="ORF">CBF29_11415</name>
</gene>
<dbReference type="Pfam" id="PF00005">
    <property type="entry name" value="ABC_tran"/>
    <property type="match status" value="1"/>
</dbReference>
<evidence type="ECO:0000256" key="2">
    <source>
        <dbReference type="ARBA" id="ARBA00022448"/>
    </source>
</evidence>
<dbReference type="InterPro" id="IPR003439">
    <property type="entry name" value="ABC_transporter-like_ATP-bd"/>
</dbReference>
<dbReference type="PANTHER" id="PTHR42734">
    <property type="entry name" value="METAL TRANSPORT SYSTEM ATP-BINDING PROTEIN TM_0124-RELATED"/>
    <property type="match status" value="1"/>
</dbReference>
<dbReference type="PROSITE" id="PS00211">
    <property type="entry name" value="ABC_TRANSPORTER_1"/>
    <property type="match status" value="1"/>
</dbReference>
<feature type="domain" description="ABC transporter" evidence="5">
    <location>
        <begin position="2"/>
        <end position="234"/>
    </location>
</feature>
<keyword evidence="3" id="KW-0547">Nucleotide-binding</keyword>
<evidence type="ECO:0000256" key="1">
    <source>
        <dbReference type="ARBA" id="ARBA00005417"/>
    </source>
</evidence>
<dbReference type="FunFam" id="3.40.50.300:FF:000134">
    <property type="entry name" value="Iron-enterobactin ABC transporter ATP-binding protein"/>
    <property type="match status" value="1"/>
</dbReference>
<organism evidence="6 7">
    <name type="scientific">Vagococcus elongatus</name>
    <dbReference type="NCBI Taxonomy" id="180344"/>
    <lineage>
        <taxon>Bacteria</taxon>
        <taxon>Bacillati</taxon>
        <taxon>Bacillota</taxon>
        <taxon>Bacilli</taxon>
        <taxon>Lactobacillales</taxon>
        <taxon>Enterococcaceae</taxon>
        <taxon>Vagococcus</taxon>
    </lineage>
</organism>
<proteinExistence type="inferred from homology"/>
<evidence type="ECO:0000313" key="7">
    <source>
        <dbReference type="Proteomes" id="UP000287605"/>
    </source>
</evidence>
<dbReference type="GO" id="GO:0016887">
    <property type="term" value="F:ATP hydrolysis activity"/>
    <property type="evidence" value="ECO:0007669"/>
    <property type="project" value="InterPro"/>
</dbReference>
<dbReference type="Proteomes" id="UP000287605">
    <property type="component" value="Unassembled WGS sequence"/>
</dbReference>
<dbReference type="SUPFAM" id="SSF52540">
    <property type="entry name" value="P-loop containing nucleoside triphosphate hydrolases"/>
    <property type="match status" value="1"/>
</dbReference>
<dbReference type="PANTHER" id="PTHR42734:SF5">
    <property type="entry name" value="IRON TRANSPORT SYSTEM ATP-BINDING PROTEIN HI_0361-RELATED"/>
    <property type="match status" value="1"/>
</dbReference>
<dbReference type="SMART" id="SM00382">
    <property type="entry name" value="AAA"/>
    <property type="match status" value="1"/>
</dbReference>
<keyword evidence="2" id="KW-0813">Transport</keyword>
<dbReference type="InterPro" id="IPR003593">
    <property type="entry name" value="AAA+_ATPase"/>
</dbReference>
<accession>A0A430AMR6</accession>
<reference evidence="6 7" key="1">
    <citation type="submission" date="2017-05" db="EMBL/GenBank/DDBJ databases">
        <title>Vagococcus spp. assemblies.</title>
        <authorList>
            <person name="Gulvik C.A."/>
        </authorList>
    </citation>
    <scope>NUCLEOTIDE SEQUENCE [LARGE SCALE GENOMIC DNA]</scope>
    <source>
        <strain evidence="6 7">CCUG 51432</strain>
    </source>
</reference>
<evidence type="ECO:0000313" key="6">
    <source>
        <dbReference type="EMBL" id="RSU09450.1"/>
    </source>
</evidence>
<comment type="similarity">
    <text evidence="1">Belongs to the ABC transporter superfamily.</text>
</comment>
<evidence type="ECO:0000256" key="4">
    <source>
        <dbReference type="ARBA" id="ARBA00022840"/>
    </source>
</evidence>
<evidence type="ECO:0000256" key="3">
    <source>
        <dbReference type="ARBA" id="ARBA00022741"/>
    </source>
</evidence>
<dbReference type="GO" id="GO:0005524">
    <property type="term" value="F:ATP binding"/>
    <property type="evidence" value="ECO:0007669"/>
    <property type="project" value="UniProtKB-KW"/>
</dbReference>
<dbReference type="CDD" id="cd03235">
    <property type="entry name" value="ABC_Metallic_Cations"/>
    <property type="match status" value="1"/>
</dbReference>
<dbReference type="InterPro" id="IPR050153">
    <property type="entry name" value="Metal_Ion_Import_ABC"/>
</dbReference>
<comment type="caution">
    <text evidence="6">The sequence shown here is derived from an EMBL/GenBank/DDBJ whole genome shotgun (WGS) entry which is preliminary data.</text>
</comment>
<dbReference type="InterPro" id="IPR017871">
    <property type="entry name" value="ABC_transporter-like_CS"/>
</dbReference>
<dbReference type="OrthoDB" id="9806726at2"/>
<dbReference type="AlphaFoldDB" id="A0A430AMR6"/>
<dbReference type="InterPro" id="IPR027417">
    <property type="entry name" value="P-loop_NTPase"/>
</dbReference>
<dbReference type="PROSITE" id="PS50893">
    <property type="entry name" value="ABC_TRANSPORTER_2"/>
    <property type="match status" value="1"/>
</dbReference>
<dbReference type="EMBL" id="NGKA01000021">
    <property type="protein sequence ID" value="RSU09450.1"/>
    <property type="molecule type" value="Genomic_DNA"/>
</dbReference>
<keyword evidence="7" id="KW-1185">Reference proteome</keyword>
<dbReference type="Gene3D" id="3.40.50.300">
    <property type="entry name" value="P-loop containing nucleotide triphosphate hydrolases"/>
    <property type="match status" value="1"/>
</dbReference>
<name>A0A430AMR6_9ENTE</name>
<evidence type="ECO:0000259" key="5">
    <source>
        <dbReference type="PROSITE" id="PS50893"/>
    </source>
</evidence>
<dbReference type="RefSeq" id="WP_126809854.1">
    <property type="nucleotide sequence ID" value="NZ_NGKA01000021.1"/>
</dbReference>
<sequence length="249" mass="27691">MIEVKDLDVSYFGNNVFNNLNVSIPLHQSTGIIGPNGAGKSTLLKAMLSVVAKSHGEVLIDGESIGKFQKKIAYVPQRSDVDLTFPITVYETVLTGTFPTLSFFKRPGEKEKQMSLECLKKLSLEDLADRQIDALSGGQLQRVFIARALAQQADFLFLDEPFAGIDMLSERLIHEVLDELVKNGKTILTVHHDLNKVKNYFDYLLIVNKRIVSAGETEKTFNIKNIQKAYGQQFGDVLFSKEGDHGVAV</sequence>
<keyword evidence="4 6" id="KW-0067">ATP-binding</keyword>